<sequence length="281" mass="32098">MLTKFISVSKTHFQNIKIAVKNQQASIQWLKTQIGQLAKLIYERPQGSLPSNTKSNPREQLNTITIQDKEGLVEPEPEPMQGIVLIEALLQMPNAVKFLKELLANKRKLDEASHETNLKSTHEPCSSNNKEPIYKEQRLQIEELDEWRTHKPRTHDKPKPHHDELNISPNQLKVRDKVLLDAVDPCIATPEPKEAIPLTVLSIFPYGIVELIHPKFGTFKVNSTRLKPYFDEIDSRNEECKLLAPSWPCKRESSKAHHHLGTRNSTGKCSPRLSCPARPPR</sequence>
<protein>
    <submittedName>
        <fullName evidence="2">Uncharacterized protein</fullName>
    </submittedName>
</protein>
<organism evidence="2 3">
    <name type="scientific">Gossypium barbadense</name>
    <name type="common">Sea Island cotton</name>
    <name type="synonym">Hibiscus barbadensis</name>
    <dbReference type="NCBI Taxonomy" id="3634"/>
    <lineage>
        <taxon>Eukaryota</taxon>
        <taxon>Viridiplantae</taxon>
        <taxon>Streptophyta</taxon>
        <taxon>Embryophyta</taxon>
        <taxon>Tracheophyta</taxon>
        <taxon>Spermatophyta</taxon>
        <taxon>Magnoliopsida</taxon>
        <taxon>eudicotyledons</taxon>
        <taxon>Gunneridae</taxon>
        <taxon>Pentapetalae</taxon>
        <taxon>rosids</taxon>
        <taxon>malvids</taxon>
        <taxon>Malvales</taxon>
        <taxon>Malvaceae</taxon>
        <taxon>Malvoideae</taxon>
        <taxon>Gossypium</taxon>
    </lineage>
</organism>
<evidence type="ECO:0000313" key="2">
    <source>
        <dbReference type="EMBL" id="PPS19626.1"/>
    </source>
</evidence>
<dbReference type="Proteomes" id="UP000239757">
    <property type="component" value="Unassembled WGS sequence"/>
</dbReference>
<dbReference type="AlphaFoldDB" id="A0A2P5YVI9"/>
<evidence type="ECO:0000313" key="3">
    <source>
        <dbReference type="Proteomes" id="UP000239757"/>
    </source>
</evidence>
<gene>
    <name evidence="2" type="ORF">GOBAR_AA00946</name>
</gene>
<accession>A0A2P5YVI9</accession>
<proteinExistence type="predicted"/>
<dbReference type="OrthoDB" id="1723222at2759"/>
<evidence type="ECO:0000256" key="1">
    <source>
        <dbReference type="SAM" id="MobiDB-lite"/>
    </source>
</evidence>
<feature type="region of interest" description="Disordered" evidence="1">
    <location>
        <begin position="254"/>
        <end position="281"/>
    </location>
</feature>
<dbReference type="EMBL" id="KZ662747">
    <property type="protein sequence ID" value="PPS19626.1"/>
    <property type="molecule type" value="Genomic_DNA"/>
</dbReference>
<name>A0A2P5YVI9_GOSBA</name>
<reference evidence="2 3" key="1">
    <citation type="submission" date="2015-01" db="EMBL/GenBank/DDBJ databases">
        <title>Genome of allotetraploid Gossypium barbadense reveals genomic plasticity and fiber elongation in cotton evolution.</title>
        <authorList>
            <person name="Chen X."/>
            <person name="Liu X."/>
            <person name="Zhao B."/>
            <person name="Zheng H."/>
            <person name="Hu Y."/>
            <person name="Lu G."/>
            <person name="Yang C."/>
            <person name="Chen J."/>
            <person name="Shan C."/>
            <person name="Zhang L."/>
            <person name="Zhou Y."/>
            <person name="Wang L."/>
            <person name="Guo W."/>
            <person name="Bai Y."/>
            <person name="Ruan J."/>
            <person name="Shangguan X."/>
            <person name="Mao Y."/>
            <person name="Jiang J."/>
            <person name="Zhu Y."/>
            <person name="Lei J."/>
            <person name="Kang H."/>
            <person name="Chen S."/>
            <person name="He X."/>
            <person name="Wang R."/>
            <person name="Wang Y."/>
            <person name="Chen J."/>
            <person name="Wang L."/>
            <person name="Yu S."/>
            <person name="Wang B."/>
            <person name="Wei J."/>
            <person name="Song S."/>
            <person name="Lu X."/>
            <person name="Gao Z."/>
            <person name="Gu W."/>
            <person name="Deng X."/>
            <person name="Ma D."/>
            <person name="Wang S."/>
            <person name="Liang W."/>
            <person name="Fang L."/>
            <person name="Cai C."/>
            <person name="Zhu X."/>
            <person name="Zhou B."/>
            <person name="Zhang Y."/>
            <person name="Chen Z."/>
            <person name="Xu S."/>
            <person name="Zhu R."/>
            <person name="Wang S."/>
            <person name="Zhang T."/>
            <person name="Zhao G."/>
        </authorList>
    </citation>
    <scope>NUCLEOTIDE SEQUENCE [LARGE SCALE GENOMIC DNA]</scope>
    <source>
        <strain evidence="3">cv. Xinhai21</strain>
        <tissue evidence="2">Leaf</tissue>
    </source>
</reference>